<evidence type="ECO:0000256" key="1">
    <source>
        <dbReference type="SAM" id="MobiDB-lite"/>
    </source>
</evidence>
<evidence type="ECO:0000313" key="3">
    <source>
        <dbReference type="EMBL" id="RJY09434.1"/>
    </source>
</evidence>
<evidence type="ECO:0000256" key="2">
    <source>
        <dbReference type="SAM" id="Phobius"/>
    </source>
</evidence>
<protein>
    <submittedName>
        <fullName evidence="3">Uncharacterized protein</fullName>
    </submittedName>
</protein>
<keyword evidence="2" id="KW-1133">Transmembrane helix</keyword>
<sequence>MFSSEYENMNTARKPPVSAHPAFPAVVALWFAALFGVGMMIVPAHVLETLVARTGLAAALPAAAPPLGDTARIAIASVAALLGAVLGYLAAKRLGRTNARPVEIEDEADPLGEEVAFTFEELPSDEEPMQRPRRRALALTEDERPAEDPLAQKAPVTEQDEVPVGIAPHIDLPDTQPSETIAEEAPGIENETAVTIDPVEVDDQVPVPEKEEAADEPENIVEGTAAPPPSFPPSLTCESAQDNDEAAPASDPAPNREESASAKQPGLVQLVQKLEATLERHRNWRAEREAAGDPVPPPAALPVAMPAATAIGADYGPATVQTAIAATATYLGMDVAPIENGTPPREVKVPTSEQPFAAFAAVETGSLLAADDIGDDDALAELNASLALPRVQEADEAIEHSDPVADDEANEDAPTPPTPLRRASNDDHDRALRDAIMNLQRMGK</sequence>
<dbReference type="AlphaFoldDB" id="A0A419RUK8"/>
<feature type="transmembrane region" description="Helical" evidence="2">
    <location>
        <begin position="21"/>
        <end position="42"/>
    </location>
</feature>
<feature type="region of interest" description="Disordered" evidence="1">
    <location>
        <begin position="391"/>
        <end position="428"/>
    </location>
</feature>
<reference evidence="3 4" key="1">
    <citation type="journal article" date="2017" name="Int. J. Syst. Evol. Microbiol.">
        <title>Erythrobacter aquimixticola sp. nov., isolated from the junction between the ocean and a freshwater spring.</title>
        <authorList>
            <person name="Park S."/>
            <person name="Jung Y.T."/>
            <person name="Choi S.J."/>
            <person name="Yoon J.H."/>
        </authorList>
    </citation>
    <scope>NUCLEOTIDE SEQUENCE [LARGE SCALE GENOMIC DNA]</scope>
    <source>
        <strain evidence="3 4">JSSK-14</strain>
    </source>
</reference>
<feature type="region of interest" description="Disordered" evidence="1">
    <location>
        <begin position="209"/>
        <end position="267"/>
    </location>
</feature>
<feature type="transmembrane region" description="Helical" evidence="2">
    <location>
        <begin position="73"/>
        <end position="91"/>
    </location>
</feature>
<name>A0A419RUK8_9SPHN</name>
<organism evidence="3 4">
    <name type="scientific">Aurantiacibacter aquimixticola</name>
    <dbReference type="NCBI Taxonomy" id="1958945"/>
    <lineage>
        <taxon>Bacteria</taxon>
        <taxon>Pseudomonadati</taxon>
        <taxon>Pseudomonadota</taxon>
        <taxon>Alphaproteobacteria</taxon>
        <taxon>Sphingomonadales</taxon>
        <taxon>Erythrobacteraceae</taxon>
        <taxon>Aurantiacibacter</taxon>
    </lineage>
</organism>
<dbReference type="EMBL" id="RAHX01000001">
    <property type="protein sequence ID" value="RJY09434.1"/>
    <property type="molecule type" value="Genomic_DNA"/>
</dbReference>
<gene>
    <name evidence="3" type="ORF">D6201_08760</name>
</gene>
<feature type="region of interest" description="Disordered" evidence="1">
    <location>
        <begin position="139"/>
        <end position="161"/>
    </location>
</feature>
<proteinExistence type="predicted"/>
<dbReference type="RefSeq" id="WP_120048443.1">
    <property type="nucleotide sequence ID" value="NZ_RAHX01000001.1"/>
</dbReference>
<keyword evidence="2" id="KW-0812">Transmembrane</keyword>
<keyword evidence="4" id="KW-1185">Reference proteome</keyword>
<evidence type="ECO:0000313" key="4">
    <source>
        <dbReference type="Proteomes" id="UP000285232"/>
    </source>
</evidence>
<dbReference type="Proteomes" id="UP000285232">
    <property type="component" value="Unassembled WGS sequence"/>
</dbReference>
<dbReference type="OrthoDB" id="7505157at2"/>
<comment type="caution">
    <text evidence="3">The sequence shown here is derived from an EMBL/GenBank/DDBJ whole genome shotgun (WGS) entry which is preliminary data.</text>
</comment>
<keyword evidence="2" id="KW-0472">Membrane</keyword>
<accession>A0A419RUK8</accession>